<accession>A0ABQ4X050</accession>
<name>A0ABQ4X050_9ASTR</name>
<dbReference type="Proteomes" id="UP001151760">
    <property type="component" value="Unassembled WGS sequence"/>
</dbReference>
<evidence type="ECO:0000313" key="3">
    <source>
        <dbReference type="Proteomes" id="UP001151760"/>
    </source>
</evidence>
<reference evidence="2" key="1">
    <citation type="journal article" date="2022" name="Int. J. Mol. Sci.">
        <title>Draft Genome of Tanacetum Coccineum: Genomic Comparison of Closely Related Tanacetum-Family Plants.</title>
        <authorList>
            <person name="Yamashiro T."/>
            <person name="Shiraishi A."/>
            <person name="Nakayama K."/>
            <person name="Satake H."/>
        </authorList>
    </citation>
    <scope>NUCLEOTIDE SEQUENCE</scope>
</reference>
<evidence type="ECO:0000313" key="2">
    <source>
        <dbReference type="EMBL" id="GJS58571.1"/>
    </source>
</evidence>
<sequence>MVASGSVENPSTVLLYLAANALTSKKPVRLRRRFGEVSVYKFEGVSGIVMVEGYKQAKGGDAGFSLCLMGNISRSFWISWTRLGCHAEGAGQELFVRGLHKSILRTLFPSAGGLLMLLKVADAASNFEDPPRDRNDYDSLNDQTRGKPSVIKFCDLFHVLPYSTLITVPPNLSSGIRVRDKDQSSNSRNSHRGHDQWTMKRHWKNSGAGRDHRNRGQQSHRATNSGSQQNKAPSEGYTYPVCTTCGRRHPGECRRAAGGYLVLLAVQAGHIFSVIARRTRGALVRPGYADKKPDASGRVLAVTQDFRGCAISTDVFFQKNFQEFSPIRDVGVNIELIPEAEPSPRLLNAWLRLLVERVEWISCRVVGASKEQDISRLLFSHVLVIMNYLVMHFGLRMLPASKEEHEEQELLRTVLRF</sequence>
<dbReference type="EMBL" id="BQNB010009089">
    <property type="protein sequence ID" value="GJS58571.1"/>
    <property type="molecule type" value="Genomic_DNA"/>
</dbReference>
<gene>
    <name evidence="2" type="ORF">Tco_0653355</name>
</gene>
<reference evidence="2" key="2">
    <citation type="submission" date="2022-01" db="EMBL/GenBank/DDBJ databases">
        <authorList>
            <person name="Yamashiro T."/>
            <person name="Shiraishi A."/>
            <person name="Satake H."/>
            <person name="Nakayama K."/>
        </authorList>
    </citation>
    <scope>NUCLEOTIDE SEQUENCE</scope>
</reference>
<proteinExistence type="predicted"/>
<evidence type="ECO:0000256" key="1">
    <source>
        <dbReference type="SAM" id="MobiDB-lite"/>
    </source>
</evidence>
<keyword evidence="3" id="KW-1185">Reference proteome</keyword>
<feature type="region of interest" description="Disordered" evidence="1">
    <location>
        <begin position="173"/>
        <end position="235"/>
    </location>
</feature>
<feature type="compositionally biased region" description="Polar residues" evidence="1">
    <location>
        <begin position="216"/>
        <end position="232"/>
    </location>
</feature>
<organism evidence="2 3">
    <name type="scientific">Tanacetum coccineum</name>
    <dbReference type="NCBI Taxonomy" id="301880"/>
    <lineage>
        <taxon>Eukaryota</taxon>
        <taxon>Viridiplantae</taxon>
        <taxon>Streptophyta</taxon>
        <taxon>Embryophyta</taxon>
        <taxon>Tracheophyta</taxon>
        <taxon>Spermatophyta</taxon>
        <taxon>Magnoliopsida</taxon>
        <taxon>eudicotyledons</taxon>
        <taxon>Gunneridae</taxon>
        <taxon>Pentapetalae</taxon>
        <taxon>asterids</taxon>
        <taxon>campanulids</taxon>
        <taxon>Asterales</taxon>
        <taxon>Asteraceae</taxon>
        <taxon>Asteroideae</taxon>
        <taxon>Anthemideae</taxon>
        <taxon>Anthemidinae</taxon>
        <taxon>Tanacetum</taxon>
    </lineage>
</organism>
<protein>
    <submittedName>
        <fullName evidence="2">Uncharacterized protein</fullName>
    </submittedName>
</protein>
<comment type="caution">
    <text evidence="2">The sequence shown here is derived from an EMBL/GenBank/DDBJ whole genome shotgun (WGS) entry which is preliminary data.</text>
</comment>